<reference evidence="2" key="2">
    <citation type="submission" date="2002-03" db="EMBL/GenBank/DDBJ databases">
        <title>Oryza sativa nipponbare(GA3) genomic DNA, chromosome 6, BAC clone:OSJNBa0016O19.</title>
        <authorList>
            <person name="Sasaki T."/>
            <person name="Matsumoto T."/>
            <person name="Yamamoto K."/>
        </authorList>
    </citation>
    <scope>NUCLEOTIDE SEQUENCE</scope>
</reference>
<protein>
    <submittedName>
        <fullName evidence="2">Uncharacterized protein</fullName>
    </submittedName>
</protein>
<dbReference type="EMBL" id="AP004991">
    <property type="protein sequence ID" value="BAD35969.1"/>
    <property type="molecule type" value="Genomic_DNA"/>
</dbReference>
<accession>Q69SR6</accession>
<reference evidence="3" key="4">
    <citation type="journal article" date="2008" name="Nucleic Acids Res.">
        <title>The rice annotation project database (RAP-DB): 2008 update.</title>
        <authorList>
            <consortium name="The rice annotation project (RAP)"/>
        </authorList>
    </citation>
    <scope>GENOME REANNOTATION</scope>
    <source>
        <strain evidence="3">cv. Nipponbare</strain>
    </source>
</reference>
<organism evidence="2 3">
    <name type="scientific">Oryza sativa subsp. japonica</name>
    <name type="common">Rice</name>
    <dbReference type="NCBI Taxonomy" id="39947"/>
    <lineage>
        <taxon>Eukaryota</taxon>
        <taxon>Viridiplantae</taxon>
        <taxon>Streptophyta</taxon>
        <taxon>Embryophyta</taxon>
        <taxon>Tracheophyta</taxon>
        <taxon>Spermatophyta</taxon>
        <taxon>Magnoliopsida</taxon>
        <taxon>Liliopsida</taxon>
        <taxon>Poales</taxon>
        <taxon>Poaceae</taxon>
        <taxon>BOP clade</taxon>
        <taxon>Oryzoideae</taxon>
        <taxon>Oryzeae</taxon>
        <taxon>Oryzinae</taxon>
        <taxon>Oryza</taxon>
        <taxon>Oryza sativa</taxon>
    </lineage>
</organism>
<dbReference type="EMBL" id="AP003946">
    <property type="protein sequence ID" value="BAD35602.1"/>
    <property type="molecule type" value="Genomic_DNA"/>
</dbReference>
<evidence type="ECO:0000313" key="2">
    <source>
        <dbReference type="EMBL" id="BAD35969.1"/>
    </source>
</evidence>
<proteinExistence type="predicted"/>
<evidence type="ECO:0000313" key="1">
    <source>
        <dbReference type="EMBL" id="BAD35602.1"/>
    </source>
</evidence>
<name>Q69SR6_ORYSJ</name>
<dbReference type="AlphaFoldDB" id="Q69SR6"/>
<reference evidence="3" key="3">
    <citation type="journal article" date="2005" name="Nature">
        <title>The map-based sequence of the rice genome.</title>
        <authorList>
            <consortium name="International rice genome sequencing project (IRGSP)"/>
            <person name="Matsumoto T."/>
            <person name="Wu J."/>
            <person name="Kanamori H."/>
            <person name="Katayose Y."/>
            <person name="Fujisawa M."/>
            <person name="Namiki N."/>
            <person name="Mizuno H."/>
            <person name="Yamamoto K."/>
            <person name="Antonio B.A."/>
            <person name="Baba T."/>
            <person name="Sakata K."/>
            <person name="Nagamura Y."/>
            <person name="Aoki H."/>
            <person name="Arikawa K."/>
            <person name="Arita K."/>
            <person name="Bito T."/>
            <person name="Chiden Y."/>
            <person name="Fujitsuka N."/>
            <person name="Fukunaka R."/>
            <person name="Hamada M."/>
            <person name="Harada C."/>
            <person name="Hayashi A."/>
            <person name="Hijishita S."/>
            <person name="Honda M."/>
            <person name="Hosokawa S."/>
            <person name="Ichikawa Y."/>
            <person name="Idonuma A."/>
            <person name="Iijima M."/>
            <person name="Ikeda M."/>
            <person name="Ikeno M."/>
            <person name="Ito K."/>
            <person name="Ito S."/>
            <person name="Ito T."/>
            <person name="Ito Y."/>
            <person name="Ito Y."/>
            <person name="Iwabuchi A."/>
            <person name="Kamiya K."/>
            <person name="Karasawa W."/>
            <person name="Kurita K."/>
            <person name="Katagiri S."/>
            <person name="Kikuta A."/>
            <person name="Kobayashi H."/>
            <person name="Kobayashi N."/>
            <person name="Machita K."/>
            <person name="Maehara T."/>
            <person name="Masukawa M."/>
            <person name="Mizubayashi T."/>
            <person name="Mukai Y."/>
            <person name="Nagasaki H."/>
            <person name="Nagata Y."/>
            <person name="Naito S."/>
            <person name="Nakashima M."/>
            <person name="Nakama Y."/>
            <person name="Nakamichi Y."/>
            <person name="Nakamura M."/>
            <person name="Meguro A."/>
            <person name="Negishi M."/>
            <person name="Ohta I."/>
            <person name="Ohta T."/>
            <person name="Okamoto M."/>
            <person name="Ono N."/>
            <person name="Saji S."/>
            <person name="Sakaguchi M."/>
            <person name="Sakai K."/>
            <person name="Shibata M."/>
            <person name="Shimokawa T."/>
            <person name="Song J."/>
            <person name="Takazaki Y."/>
            <person name="Terasawa K."/>
            <person name="Tsugane M."/>
            <person name="Tsuji K."/>
            <person name="Ueda S."/>
            <person name="Waki K."/>
            <person name="Yamagata H."/>
            <person name="Yamamoto M."/>
            <person name="Yamamoto S."/>
            <person name="Yamane H."/>
            <person name="Yoshiki S."/>
            <person name="Yoshihara R."/>
            <person name="Yukawa K."/>
            <person name="Zhong H."/>
            <person name="Yano M."/>
            <person name="Yuan Q."/>
            <person name="Ouyang S."/>
            <person name="Liu J."/>
            <person name="Jones K.M."/>
            <person name="Gansberger K."/>
            <person name="Moffat K."/>
            <person name="Hill J."/>
            <person name="Bera J."/>
            <person name="Fadrosh D."/>
            <person name="Jin S."/>
            <person name="Johri S."/>
            <person name="Kim M."/>
            <person name="Overton L."/>
            <person name="Reardon M."/>
            <person name="Tsitrin T."/>
            <person name="Vuong H."/>
            <person name="Weaver B."/>
            <person name="Ciecko A."/>
            <person name="Tallon L."/>
            <person name="Jackson J."/>
            <person name="Pai G."/>
            <person name="Aken S.V."/>
            <person name="Utterback T."/>
            <person name="Reidmuller S."/>
            <person name="Feldblyum T."/>
            <person name="Hsiao J."/>
            <person name="Zismann V."/>
            <person name="Iobst S."/>
            <person name="de Vazeille A.R."/>
            <person name="Buell C.R."/>
            <person name="Ying K."/>
            <person name="Li Y."/>
            <person name="Lu T."/>
            <person name="Huang Y."/>
            <person name="Zhao Q."/>
            <person name="Feng Q."/>
            <person name="Zhang L."/>
            <person name="Zhu J."/>
            <person name="Weng Q."/>
            <person name="Mu J."/>
            <person name="Lu Y."/>
            <person name="Fan D."/>
            <person name="Liu Y."/>
            <person name="Guan J."/>
            <person name="Zhang Y."/>
            <person name="Yu S."/>
            <person name="Liu X."/>
            <person name="Zhang Y."/>
            <person name="Hong G."/>
            <person name="Han B."/>
            <person name="Choisne N."/>
            <person name="Demange N."/>
            <person name="Orjeda G."/>
            <person name="Samain S."/>
            <person name="Cattolico L."/>
            <person name="Pelletier E."/>
            <person name="Couloux A."/>
            <person name="Segurens B."/>
            <person name="Wincker P."/>
            <person name="D'Hont A."/>
            <person name="Scarpelli C."/>
            <person name="Weissenbach J."/>
            <person name="Salanoubat M."/>
            <person name="Quetier F."/>
            <person name="Yu Y."/>
            <person name="Kim H.R."/>
            <person name="Rambo T."/>
            <person name="Currie J."/>
            <person name="Collura K."/>
            <person name="Luo M."/>
            <person name="Yang T."/>
            <person name="Ammiraju J.S.S."/>
            <person name="Engler F."/>
            <person name="Soderlund C."/>
            <person name="Wing R.A."/>
            <person name="Palmer L.E."/>
            <person name="de la Bastide M."/>
            <person name="Spiegel L."/>
            <person name="Nascimento L."/>
            <person name="Zutavern T."/>
            <person name="O'Shaughnessy A."/>
            <person name="Dike S."/>
            <person name="Dedhia N."/>
            <person name="Preston R."/>
            <person name="Balija V."/>
            <person name="McCombie W.R."/>
            <person name="Chow T."/>
            <person name="Chen H."/>
            <person name="Chung M."/>
            <person name="Chen C."/>
            <person name="Shaw J."/>
            <person name="Wu H."/>
            <person name="Hsiao K."/>
            <person name="Chao Y."/>
            <person name="Chu M."/>
            <person name="Cheng C."/>
            <person name="Hour A."/>
            <person name="Lee P."/>
            <person name="Lin S."/>
            <person name="Lin Y."/>
            <person name="Liou J."/>
            <person name="Liu S."/>
            <person name="Hsing Y."/>
            <person name="Raghuvanshi S."/>
            <person name="Mohanty A."/>
            <person name="Bharti A.K."/>
            <person name="Gaur A."/>
            <person name="Gupta V."/>
            <person name="Kumar D."/>
            <person name="Ravi V."/>
            <person name="Vij S."/>
            <person name="Kapur A."/>
            <person name="Khurana P."/>
            <person name="Khurana P."/>
            <person name="Khurana J.P."/>
            <person name="Tyagi A.K."/>
            <person name="Gaikwad K."/>
            <person name="Singh A."/>
            <person name="Dalal V."/>
            <person name="Srivastava S."/>
            <person name="Dixit A."/>
            <person name="Pal A.K."/>
            <person name="Ghazi I.A."/>
            <person name="Yadav M."/>
            <person name="Pandit A."/>
            <person name="Bhargava A."/>
            <person name="Sureshbabu K."/>
            <person name="Batra K."/>
            <person name="Sharma T.R."/>
            <person name="Mohapatra T."/>
            <person name="Singh N.K."/>
            <person name="Messing J."/>
            <person name="Nelson A.B."/>
            <person name="Fuks G."/>
            <person name="Kavchok S."/>
            <person name="Keizer G."/>
            <person name="Linton E."/>
            <person name="Llaca V."/>
            <person name="Song R."/>
            <person name="Tanyolac B."/>
            <person name="Young S."/>
            <person name="Ho-Il K."/>
            <person name="Hahn J.H."/>
            <person name="Sangsakoo G."/>
            <person name="Vanavichit A."/>
            <person name="de Mattos Luiz.A.T."/>
            <person name="Zimmer P.D."/>
            <person name="Malone G."/>
            <person name="Dellagostin O."/>
            <person name="de Oliveira A.C."/>
            <person name="Bevan M."/>
            <person name="Bancroft I."/>
            <person name="Minx P."/>
            <person name="Cordum H."/>
            <person name="Wilson R."/>
            <person name="Cheng Z."/>
            <person name="Jin W."/>
            <person name="Jiang J."/>
            <person name="Leong S.A."/>
            <person name="Iwama H."/>
            <person name="Gojobori T."/>
            <person name="Itoh T."/>
            <person name="Niimura Y."/>
            <person name="Fujii Y."/>
            <person name="Habara T."/>
            <person name="Sakai H."/>
            <person name="Sato Y."/>
            <person name="Wilson G."/>
            <person name="Kumar K."/>
            <person name="McCouch S."/>
            <person name="Juretic N."/>
            <person name="Hoen D."/>
            <person name="Wright S."/>
            <person name="Bruskiewich R."/>
            <person name="Bureau T."/>
            <person name="Miyao A."/>
            <person name="Hirochika H."/>
            <person name="Nishikawa T."/>
            <person name="Kadowaki K."/>
            <person name="Sugiura M."/>
            <person name="Burr B."/>
            <person name="Sasaki T."/>
        </authorList>
    </citation>
    <scope>NUCLEOTIDE SEQUENCE [LARGE SCALE GENOMIC DNA]</scope>
    <source>
        <strain evidence="3">cv. Nipponbare</strain>
    </source>
</reference>
<sequence length="52" mass="5811">MDEGEAHLRRQGITAELQPGRHLISRTSPMYYGHAGAGGRTFRKSGTRTWPD</sequence>
<dbReference type="Proteomes" id="UP000000763">
    <property type="component" value="Chromosome 6"/>
</dbReference>
<evidence type="ECO:0000313" key="3">
    <source>
        <dbReference type="Proteomes" id="UP000000763"/>
    </source>
</evidence>
<gene>
    <name evidence="1" type="ORF">OJ1147_D11.41</name>
    <name evidence="2" type="ORF">OSJNBa0016O19.12</name>
</gene>
<reference evidence="1" key="1">
    <citation type="submission" date="2001-07" db="EMBL/GenBank/DDBJ databases">
        <title>Oryza sativa nipponbare(GA3) genomic DNA, chromosome 6, BAC clone:OJ1147_D11.</title>
        <authorList>
            <person name="Sasaki T."/>
            <person name="Matsumoto T."/>
            <person name="Yamamoto K."/>
        </authorList>
    </citation>
    <scope>NUCLEOTIDE SEQUENCE</scope>
</reference>